<dbReference type="PRINTS" id="PR00080">
    <property type="entry name" value="SDRFAMILY"/>
</dbReference>
<dbReference type="GO" id="GO:0008202">
    <property type="term" value="P:steroid metabolic process"/>
    <property type="evidence" value="ECO:0007669"/>
    <property type="project" value="TreeGrafter"/>
</dbReference>
<feature type="non-terminal residue" evidence="9">
    <location>
        <position position="1"/>
    </location>
</feature>
<dbReference type="Pfam" id="PF01648">
    <property type="entry name" value="ACPS"/>
    <property type="match status" value="1"/>
</dbReference>
<dbReference type="PANTHER" id="PTHR43313">
    <property type="entry name" value="SHORT-CHAIN DEHYDROGENASE/REDUCTASE FAMILY 9C"/>
    <property type="match status" value="1"/>
</dbReference>
<dbReference type="SUPFAM" id="SSF51735">
    <property type="entry name" value="NAD(P)-binding Rossmann-fold domains"/>
    <property type="match status" value="1"/>
</dbReference>
<evidence type="ECO:0000256" key="2">
    <source>
        <dbReference type="ARBA" id="ARBA00016301"/>
    </source>
</evidence>
<dbReference type="InterPro" id="IPR008278">
    <property type="entry name" value="4-PPantetheinyl_Trfase_dom"/>
</dbReference>
<evidence type="ECO:0000256" key="1">
    <source>
        <dbReference type="ARBA" id="ARBA00006195"/>
    </source>
</evidence>
<comment type="catalytic activity">
    <reaction evidence="7">
        <text>apo-[ACP] + CoA = holo-[ACP] + adenosine 3',5'-bisphosphate + H(+)</text>
        <dbReference type="Rhea" id="RHEA:12068"/>
        <dbReference type="Rhea" id="RHEA-COMP:9685"/>
        <dbReference type="Rhea" id="RHEA-COMP:9690"/>
        <dbReference type="ChEBI" id="CHEBI:15378"/>
        <dbReference type="ChEBI" id="CHEBI:29999"/>
        <dbReference type="ChEBI" id="CHEBI:57287"/>
        <dbReference type="ChEBI" id="CHEBI:58343"/>
        <dbReference type="ChEBI" id="CHEBI:64479"/>
        <dbReference type="EC" id="2.7.8.7"/>
    </reaction>
    <physiologicalReaction direction="left-to-right" evidence="7">
        <dbReference type="Rhea" id="RHEA:12069"/>
    </physiologicalReaction>
</comment>
<dbReference type="InterPro" id="IPR036291">
    <property type="entry name" value="NAD(P)-bd_dom_sf"/>
</dbReference>
<dbReference type="InterPro" id="IPR037143">
    <property type="entry name" value="4-PPantetheinyl_Trfase_dom_sf"/>
</dbReference>
<dbReference type="Pfam" id="PF00106">
    <property type="entry name" value="adh_short"/>
    <property type="match status" value="1"/>
</dbReference>
<dbReference type="InterPro" id="IPR020904">
    <property type="entry name" value="Sc_DH/Rdtase_CS"/>
</dbReference>
<reference evidence="9" key="1">
    <citation type="submission" date="2020-04" db="EMBL/GenBank/DDBJ databases">
        <authorList>
            <person name="Alioto T."/>
            <person name="Alioto T."/>
            <person name="Gomez Garrido J."/>
        </authorList>
    </citation>
    <scope>NUCLEOTIDE SEQUENCE</scope>
    <source>
        <strain evidence="9">A484AB</strain>
    </source>
</reference>
<dbReference type="GO" id="GO:0000287">
    <property type="term" value="F:magnesium ion binding"/>
    <property type="evidence" value="ECO:0007669"/>
    <property type="project" value="InterPro"/>
</dbReference>
<evidence type="ECO:0000256" key="6">
    <source>
        <dbReference type="ARBA" id="ARBA00033443"/>
    </source>
</evidence>
<name>A0A7D9EKM1_PARCT</name>
<evidence type="ECO:0000256" key="8">
    <source>
        <dbReference type="ARBA" id="ARBA00048794"/>
    </source>
</evidence>
<evidence type="ECO:0000256" key="3">
    <source>
        <dbReference type="ARBA" id="ARBA00022679"/>
    </source>
</evidence>
<proteinExistence type="inferred from homology"/>
<dbReference type="PRINTS" id="PR00081">
    <property type="entry name" value="GDHRDH"/>
</dbReference>
<dbReference type="Proteomes" id="UP001152795">
    <property type="component" value="Unassembled WGS sequence"/>
</dbReference>
<dbReference type="Gene3D" id="3.90.470.20">
    <property type="entry name" value="4'-phosphopantetheinyl transferase domain"/>
    <property type="match status" value="1"/>
</dbReference>
<evidence type="ECO:0000256" key="7">
    <source>
        <dbReference type="ARBA" id="ARBA00048641"/>
    </source>
</evidence>
<comment type="catalytic activity">
    <reaction evidence="8">
        <text>apo-[ACP] + acetyl-CoA = acetyl-[ACP] + adenosine 3',5'-bisphosphate + H(+)</text>
        <dbReference type="Rhea" id="RHEA:46564"/>
        <dbReference type="Rhea" id="RHEA-COMP:9621"/>
        <dbReference type="Rhea" id="RHEA-COMP:9690"/>
        <dbReference type="ChEBI" id="CHEBI:15378"/>
        <dbReference type="ChEBI" id="CHEBI:29999"/>
        <dbReference type="ChEBI" id="CHEBI:57288"/>
        <dbReference type="ChEBI" id="CHEBI:58343"/>
        <dbReference type="ChEBI" id="CHEBI:78446"/>
    </reaction>
    <physiologicalReaction direction="left-to-right" evidence="8">
        <dbReference type="Rhea" id="RHEA:46565"/>
    </physiologicalReaction>
</comment>
<dbReference type="PANTHER" id="PTHR43313:SF1">
    <property type="entry name" value="3BETA-HYDROXYSTEROID DEHYDROGENASE DHS-16"/>
    <property type="match status" value="1"/>
</dbReference>
<organism evidence="9 10">
    <name type="scientific">Paramuricea clavata</name>
    <name type="common">Red gorgonian</name>
    <name type="synonym">Violescent sea-whip</name>
    <dbReference type="NCBI Taxonomy" id="317549"/>
    <lineage>
        <taxon>Eukaryota</taxon>
        <taxon>Metazoa</taxon>
        <taxon>Cnidaria</taxon>
        <taxon>Anthozoa</taxon>
        <taxon>Octocorallia</taxon>
        <taxon>Malacalcyonacea</taxon>
        <taxon>Plexauridae</taxon>
        <taxon>Paramuricea</taxon>
    </lineage>
</organism>
<keyword evidence="4" id="KW-0560">Oxidoreductase</keyword>
<keyword evidence="10" id="KW-1185">Reference proteome</keyword>
<accession>A0A7D9EKM1</accession>
<sequence length="537" mass="61161">LDAKDNLYFNVSHQGDFVVLAAESSANVGIDVMKTEIKGNQTVAEFFHTMRRQFTSYEWQTIKQRPSERKQLEMFMRHWCLKESYVKALGVGIGLLKKLQSIEFHITPQSIELDSKTVAKDTKLFLDNKLCDDWCFEETKLDEEHQVAVALQRSNLLEENEVVENGSFTILTIGDLLPLSIPISSLDEQLWKTFETKRESPWKRCTSEEHRMFLYITIVVVTLVIYFKFWKKSTDHIVADSSKYVFITGCDSGFGLNTAKQLDSLGFTVIATCLTDEGEQTLRNSCSKNLHVIKMDVTDTKDVQDAYDYVKNTMKSEKDLWSVINNAGVSRIGPLDWQTLEEMKKMADVNLWGLIDVTKTFLPLLKMSGGHLINVSSIGGRLSLPYMGAYCASKFAVEAFTDALRVELCNWGIKTILVEPGFFKTNMIEKNVLGSQLEQMWSRLSEDKKLEYGEEFLKKTKDNMLSGVVDICASPNVHVVTEAIVDAVTSLNPKIRYVLGWDANLIWLWLSRLSSGVGDFLKRHISKIEIPDKLQRM</sequence>
<dbReference type="Gene3D" id="3.40.50.720">
    <property type="entry name" value="NAD(P)-binding Rossmann-like Domain"/>
    <property type="match status" value="1"/>
</dbReference>
<dbReference type="AlphaFoldDB" id="A0A7D9EKM1"/>
<dbReference type="EMBL" id="CACRXK020006728">
    <property type="protein sequence ID" value="CAB4010261.1"/>
    <property type="molecule type" value="Genomic_DNA"/>
</dbReference>
<evidence type="ECO:0000313" key="9">
    <source>
        <dbReference type="EMBL" id="CAB4010261.1"/>
    </source>
</evidence>
<evidence type="ECO:0000256" key="4">
    <source>
        <dbReference type="ARBA" id="ARBA00023002"/>
    </source>
</evidence>
<evidence type="ECO:0000256" key="5">
    <source>
        <dbReference type="ARBA" id="ARBA00030484"/>
    </source>
</evidence>
<dbReference type="PROSITE" id="PS00061">
    <property type="entry name" value="ADH_SHORT"/>
    <property type="match status" value="1"/>
</dbReference>
<gene>
    <name evidence="9" type="ORF">PACLA_8A009320</name>
</gene>
<comment type="similarity">
    <text evidence="1">Belongs to the P-Pant transferase superfamily. AcpS family.</text>
</comment>
<dbReference type="GO" id="GO:0008897">
    <property type="term" value="F:holo-[acyl-carrier-protein] synthase activity"/>
    <property type="evidence" value="ECO:0007669"/>
    <property type="project" value="UniProtKB-EC"/>
</dbReference>
<comment type="caution">
    <text evidence="9">The sequence shown here is derived from an EMBL/GenBank/DDBJ whole genome shotgun (WGS) entry which is preliminary data.</text>
</comment>
<dbReference type="FunFam" id="3.90.470.20:FF:000003">
    <property type="entry name" value="L-aminoadipate-semialdehyde dehydrogenase-phosphopantetheinyl transferase"/>
    <property type="match status" value="1"/>
</dbReference>
<evidence type="ECO:0000313" key="10">
    <source>
        <dbReference type="Proteomes" id="UP001152795"/>
    </source>
</evidence>
<dbReference type="SUPFAM" id="SSF56214">
    <property type="entry name" value="4'-phosphopantetheinyl transferase"/>
    <property type="match status" value="1"/>
</dbReference>
<keyword evidence="3" id="KW-0808">Transferase</keyword>
<protein>
    <recommendedName>
        <fullName evidence="2">L-aminoadipate-semialdehyde dehydrogenase-phosphopantetheinyl transferase</fullName>
    </recommendedName>
    <alternativeName>
        <fullName evidence="5">4'-phosphopantetheinyl transferase</fullName>
    </alternativeName>
    <alternativeName>
        <fullName evidence="6">Alpha-aminoadipic semialdehyde dehydrogenase-phosphopantetheinyl transferase</fullName>
    </alternativeName>
</protein>
<dbReference type="GO" id="GO:0016491">
    <property type="term" value="F:oxidoreductase activity"/>
    <property type="evidence" value="ECO:0007669"/>
    <property type="project" value="UniProtKB-KW"/>
</dbReference>
<dbReference type="InterPro" id="IPR002347">
    <property type="entry name" value="SDR_fam"/>
</dbReference>
<dbReference type="OrthoDB" id="5296at2759"/>